<dbReference type="PROSITE" id="PS51352">
    <property type="entry name" value="THIOREDOXIN_2"/>
    <property type="match status" value="1"/>
</dbReference>
<dbReference type="CDD" id="cd02966">
    <property type="entry name" value="TlpA_like_family"/>
    <property type="match status" value="1"/>
</dbReference>
<dbReference type="PANTHER" id="PTHR42852:SF13">
    <property type="entry name" value="PROTEIN DIPZ"/>
    <property type="match status" value="1"/>
</dbReference>
<reference evidence="3 4" key="1">
    <citation type="submission" date="2018-04" db="EMBL/GenBank/DDBJ databases">
        <title>Genomic Encyclopedia of Type Strains, Phase IV (KMG-IV): sequencing the most valuable type-strain genomes for metagenomic binning, comparative biology and taxonomic classification.</title>
        <authorList>
            <person name="Goeker M."/>
        </authorList>
    </citation>
    <scope>NUCLEOTIDE SEQUENCE [LARGE SCALE GENOMIC DNA]</scope>
    <source>
        <strain evidence="3 4">DSM 100231</strain>
    </source>
</reference>
<feature type="domain" description="Thioredoxin" evidence="2">
    <location>
        <begin position="118"/>
        <end position="262"/>
    </location>
</feature>
<dbReference type="RefSeq" id="WP_165820529.1">
    <property type="nucleotide sequence ID" value="NZ_QEKI01000001.1"/>
</dbReference>
<dbReference type="Pfam" id="PF00578">
    <property type="entry name" value="AhpC-TSA"/>
    <property type="match status" value="1"/>
</dbReference>
<keyword evidence="4" id="KW-1185">Reference proteome</keyword>
<gene>
    <name evidence="3" type="ORF">C8E01_101222</name>
</gene>
<dbReference type="InterPro" id="IPR000866">
    <property type="entry name" value="AhpC/TSA"/>
</dbReference>
<dbReference type="SUPFAM" id="SSF52833">
    <property type="entry name" value="Thioredoxin-like"/>
    <property type="match status" value="1"/>
</dbReference>
<dbReference type="InterPro" id="IPR013766">
    <property type="entry name" value="Thioredoxin_domain"/>
</dbReference>
<evidence type="ECO:0000313" key="4">
    <source>
        <dbReference type="Proteomes" id="UP000245466"/>
    </source>
</evidence>
<feature type="chain" id="PRO_5015396232" evidence="1">
    <location>
        <begin position="20"/>
        <end position="262"/>
    </location>
</feature>
<evidence type="ECO:0000259" key="2">
    <source>
        <dbReference type="PROSITE" id="PS51352"/>
    </source>
</evidence>
<dbReference type="AlphaFoldDB" id="A0A2U1B5B4"/>
<sequence length="262" mass="29991">MKLKLLVLLFLSFVSLAQAQESKEIQKPQRVYILNDSSIVTESEVKEIAQSGYVKNLVSGATDEERKRYQEKFGDVIGDNFIARIYTLTEAEKKEKEGRSKEAIVEKPAGASKNSHALKVNDKAKEFKVELVDGTFVKMSDLKGKVVMLNFWATWCQPCIMEFYELPEKILQKYDPKDFVFLTISRGEPKEKVQKTLAKLKEKGIDFNSGIDPNEEIWKLYGEEGIPLNFIIDRQGVIRHVSIGYGETQLDEMSEKIRKLIN</sequence>
<dbReference type="EMBL" id="QEKI01000001">
    <property type="protein sequence ID" value="PVY43865.1"/>
    <property type="molecule type" value="Genomic_DNA"/>
</dbReference>
<keyword evidence="1" id="KW-0732">Signal</keyword>
<dbReference type="InterPro" id="IPR036249">
    <property type="entry name" value="Thioredoxin-like_sf"/>
</dbReference>
<name>A0A2U1B5B4_9BACT</name>
<evidence type="ECO:0000313" key="3">
    <source>
        <dbReference type="EMBL" id="PVY43865.1"/>
    </source>
</evidence>
<proteinExistence type="predicted"/>
<feature type="signal peptide" evidence="1">
    <location>
        <begin position="1"/>
        <end position="19"/>
    </location>
</feature>
<dbReference type="Proteomes" id="UP000245466">
    <property type="component" value="Unassembled WGS sequence"/>
</dbReference>
<dbReference type="GO" id="GO:0016491">
    <property type="term" value="F:oxidoreductase activity"/>
    <property type="evidence" value="ECO:0007669"/>
    <property type="project" value="InterPro"/>
</dbReference>
<dbReference type="InterPro" id="IPR050553">
    <property type="entry name" value="Thioredoxin_ResA/DsbE_sf"/>
</dbReference>
<dbReference type="PANTHER" id="PTHR42852">
    <property type="entry name" value="THIOL:DISULFIDE INTERCHANGE PROTEIN DSBE"/>
    <property type="match status" value="1"/>
</dbReference>
<evidence type="ECO:0000256" key="1">
    <source>
        <dbReference type="SAM" id="SignalP"/>
    </source>
</evidence>
<dbReference type="GO" id="GO:0016209">
    <property type="term" value="F:antioxidant activity"/>
    <property type="evidence" value="ECO:0007669"/>
    <property type="project" value="InterPro"/>
</dbReference>
<protein>
    <submittedName>
        <fullName evidence="3">Peroxiredoxin</fullName>
    </submittedName>
</protein>
<accession>A0A2U1B5B4</accession>
<comment type="caution">
    <text evidence="3">The sequence shown here is derived from an EMBL/GenBank/DDBJ whole genome shotgun (WGS) entry which is preliminary data.</text>
</comment>
<organism evidence="3 4">
    <name type="scientific">Pontibacter virosus</name>
    <dbReference type="NCBI Taxonomy" id="1765052"/>
    <lineage>
        <taxon>Bacteria</taxon>
        <taxon>Pseudomonadati</taxon>
        <taxon>Bacteroidota</taxon>
        <taxon>Cytophagia</taxon>
        <taxon>Cytophagales</taxon>
        <taxon>Hymenobacteraceae</taxon>
        <taxon>Pontibacter</taxon>
    </lineage>
</organism>
<dbReference type="Gene3D" id="3.40.30.10">
    <property type="entry name" value="Glutaredoxin"/>
    <property type="match status" value="1"/>
</dbReference>